<evidence type="ECO:0000313" key="2">
    <source>
        <dbReference type="Proteomes" id="UP000615446"/>
    </source>
</evidence>
<dbReference type="AlphaFoldDB" id="A0A8H3MLJ9"/>
<protein>
    <submittedName>
        <fullName evidence="1">Uncharacterized protein</fullName>
    </submittedName>
</protein>
<evidence type="ECO:0000313" key="1">
    <source>
        <dbReference type="EMBL" id="GET04924.1"/>
    </source>
</evidence>
<sequence>MRHFYIINFFYWFQVKEGRLNIKFIFKDNCGSTYTLSQWTLKQWQEREAFLVIVDNLPDSVKSSLLLV</sequence>
<dbReference type="EMBL" id="BLAL01000357">
    <property type="protein sequence ID" value="GET04924.1"/>
    <property type="molecule type" value="Genomic_DNA"/>
</dbReference>
<reference evidence="1" key="1">
    <citation type="submission" date="2019-10" db="EMBL/GenBank/DDBJ databases">
        <title>Conservation and host-specific expression of non-tandemly repeated heterogenous ribosome RNA gene in arbuscular mycorrhizal fungi.</title>
        <authorList>
            <person name="Maeda T."/>
            <person name="Kobayashi Y."/>
            <person name="Nakagawa T."/>
            <person name="Ezawa T."/>
            <person name="Yamaguchi K."/>
            <person name="Bino T."/>
            <person name="Nishimoto Y."/>
            <person name="Shigenobu S."/>
            <person name="Kawaguchi M."/>
        </authorList>
    </citation>
    <scope>NUCLEOTIDE SEQUENCE</scope>
    <source>
        <strain evidence="1">HR1</strain>
    </source>
</reference>
<comment type="caution">
    <text evidence="1">The sequence shown here is derived from an EMBL/GenBank/DDBJ whole genome shotgun (WGS) entry which is preliminary data.</text>
</comment>
<accession>A0A8H3MLJ9</accession>
<organism evidence="1 2">
    <name type="scientific">Rhizophagus clarus</name>
    <dbReference type="NCBI Taxonomy" id="94130"/>
    <lineage>
        <taxon>Eukaryota</taxon>
        <taxon>Fungi</taxon>
        <taxon>Fungi incertae sedis</taxon>
        <taxon>Mucoromycota</taxon>
        <taxon>Glomeromycotina</taxon>
        <taxon>Glomeromycetes</taxon>
        <taxon>Glomerales</taxon>
        <taxon>Glomeraceae</taxon>
        <taxon>Rhizophagus</taxon>
    </lineage>
</organism>
<gene>
    <name evidence="1" type="ORF">RCL2_003121700</name>
</gene>
<proteinExistence type="predicted"/>
<dbReference type="Proteomes" id="UP000615446">
    <property type="component" value="Unassembled WGS sequence"/>
</dbReference>
<name>A0A8H3MLJ9_9GLOM</name>